<sequence length="310" mass="36464">MIMSIMYKNEKITYLLPPIVIILCNVYLFYIIHFRNDKNYEIPNTARKISNQNEIHHQRSKYAFATLATPAFCMGAVVLGHKLKQLHGDKYDRICLIPPDVNETWVDVLSQWWILIRVQEYKPMMHFRRSWTKLRVFDMDEYEKIVYLDTDLLIIRSIDELFDYPQLSCVPDVNPPQICNTGVLVIEPKKGTLEKIDHLARVEMVRLGIGDQSSINAFFRKFTPLPPYFNTPRANEPGLQMLLEKNQSRIIHFICKKPWKCGRDNLNCGCGYFDLNQVWWDAWDEACKNNNCIESWDEPKATKKPKKNKS</sequence>
<evidence type="ECO:0000313" key="3">
    <source>
        <dbReference type="Proteomes" id="UP000179807"/>
    </source>
</evidence>
<dbReference type="VEuPathDB" id="TrichDB:TRFO_40162"/>
<dbReference type="GeneID" id="94847741"/>
<dbReference type="RefSeq" id="XP_068346711.1">
    <property type="nucleotide sequence ID" value="XM_068513037.1"/>
</dbReference>
<dbReference type="OrthoDB" id="2014201at2759"/>
<evidence type="ECO:0000313" key="2">
    <source>
        <dbReference type="EMBL" id="OHS93574.1"/>
    </source>
</evidence>
<dbReference type="EMBL" id="MLAK01001389">
    <property type="protein sequence ID" value="OHS93574.1"/>
    <property type="molecule type" value="Genomic_DNA"/>
</dbReference>
<keyword evidence="3" id="KW-1185">Reference proteome</keyword>
<reference evidence="2" key="1">
    <citation type="submission" date="2016-10" db="EMBL/GenBank/DDBJ databases">
        <authorList>
            <person name="Benchimol M."/>
            <person name="Almeida L.G."/>
            <person name="Vasconcelos A.T."/>
            <person name="Perreira-Neves A."/>
            <person name="Rosa I.A."/>
            <person name="Tasca T."/>
            <person name="Bogo M.R."/>
            <person name="de Souza W."/>
        </authorList>
    </citation>
    <scope>NUCLEOTIDE SEQUENCE [LARGE SCALE GENOMIC DNA]</scope>
    <source>
        <strain evidence="2">K</strain>
    </source>
</reference>
<organism evidence="2 3">
    <name type="scientific">Tritrichomonas foetus</name>
    <dbReference type="NCBI Taxonomy" id="1144522"/>
    <lineage>
        <taxon>Eukaryota</taxon>
        <taxon>Metamonada</taxon>
        <taxon>Parabasalia</taxon>
        <taxon>Tritrichomonadida</taxon>
        <taxon>Tritrichomonadidae</taxon>
        <taxon>Tritrichomonas</taxon>
    </lineage>
</organism>
<dbReference type="SUPFAM" id="SSF53448">
    <property type="entry name" value="Nucleotide-diphospho-sugar transferases"/>
    <property type="match status" value="1"/>
</dbReference>
<keyword evidence="1" id="KW-0472">Membrane</keyword>
<dbReference type="GO" id="GO:0016740">
    <property type="term" value="F:transferase activity"/>
    <property type="evidence" value="ECO:0007669"/>
    <property type="project" value="UniProtKB-KW"/>
</dbReference>
<feature type="transmembrane region" description="Helical" evidence="1">
    <location>
        <begin position="12"/>
        <end position="32"/>
    </location>
</feature>
<keyword evidence="1" id="KW-0812">Transmembrane</keyword>
<keyword evidence="1" id="KW-1133">Transmembrane helix</keyword>
<accession>A0A1J4J271</accession>
<gene>
    <name evidence="2" type="ORF">TRFO_40162</name>
</gene>
<comment type="caution">
    <text evidence="2">The sequence shown here is derived from an EMBL/GenBank/DDBJ whole genome shotgun (WGS) entry which is preliminary data.</text>
</comment>
<proteinExistence type="predicted"/>
<dbReference type="AlphaFoldDB" id="A0A1J4J271"/>
<dbReference type="PANTHER" id="PTHR11183">
    <property type="entry name" value="GLYCOGENIN SUBFAMILY MEMBER"/>
    <property type="match status" value="1"/>
</dbReference>
<dbReference type="Gene3D" id="3.90.550.10">
    <property type="entry name" value="Spore Coat Polysaccharide Biosynthesis Protein SpsA, Chain A"/>
    <property type="match status" value="1"/>
</dbReference>
<dbReference type="Proteomes" id="UP000179807">
    <property type="component" value="Unassembled WGS sequence"/>
</dbReference>
<dbReference type="InterPro" id="IPR029044">
    <property type="entry name" value="Nucleotide-diphossugar_trans"/>
</dbReference>
<keyword evidence="2" id="KW-0808">Transferase</keyword>
<name>A0A1J4J271_9EUKA</name>
<dbReference type="InterPro" id="IPR050587">
    <property type="entry name" value="GNT1/Glycosyltrans_8"/>
</dbReference>
<feature type="transmembrane region" description="Helical" evidence="1">
    <location>
        <begin position="62"/>
        <end position="80"/>
    </location>
</feature>
<protein>
    <submittedName>
        <fullName evidence="2">Glycosyl transferase</fullName>
    </submittedName>
</protein>
<evidence type="ECO:0000256" key="1">
    <source>
        <dbReference type="SAM" id="Phobius"/>
    </source>
</evidence>